<evidence type="ECO:0000256" key="2">
    <source>
        <dbReference type="ARBA" id="ARBA00004613"/>
    </source>
</evidence>
<keyword evidence="7" id="KW-0106">Calcium</keyword>
<feature type="region of interest" description="Disordered" evidence="10">
    <location>
        <begin position="270"/>
        <end position="290"/>
    </location>
</feature>
<dbReference type="GO" id="GO:0004623">
    <property type="term" value="F:phospholipase A2 activity"/>
    <property type="evidence" value="ECO:0007669"/>
    <property type="project" value="UniProtKB-EC"/>
</dbReference>
<evidence type="ECO:0000256" key="11">
    <source>
        <dbReference type="SAM" id="SignalP"/>
    </source>
</evidence>
<dbReference type="InterPro" id="IPR033113">
    <property type="entry name" value="PLA2_histidine"/>
</dbReference>
<keyword evidence="4" id="KW-0964">Secreted</keyword>
<keyword evidence="6" id="KW-0378">Hydrolase</keyword>
<comment type="subcellular location">
    <subcellularLocation>
        <location evidence="2">Secreted</location>
    </subcellularLocation>
</comment>
<keyword evidence="14" id="KW-1185">Reference proteome</keyword>
<feature type="signal peptide" evidence="11">
    <location>
        <begin position="1"/>
        <end position="21"/>
    </location>
</feature>
<evidence type="ECO:0000256" key="4">
    <source>
        <dbReference type="ARBA" id="ARBA00022525"/>
    </source>
</evidence>
<name>A0A8C5HY64_GOUWI</name>
<feature type="chain" id="PRO_5034691915" description="phospholipase A2" evidence="11">
    <location>
        <begin position="22"/>
        <end position="407"/>
    </location>
</feature>
<reference evidence="13" key="3">
    <citation type="submission" date="2025-09" db="UniProtKB">
        <authorList>
            <consortium name="Ensembl"/>
        </authorList>
    </citation>
    <scope>IDENTIFICATION</scope>
</reference>
<dbReference type="AlphaFoldDB" id="A0A8C5HY64"/>
<dbReference type="Gene3D" id="1.20.90.10">
    <property type="entry name" value="Phospholipase A2 domain"/>
    <property type="match status" value="2"/>
</dbReference>
<dbReference type="Proteomes" id="UP000694680">
    <property type="component" value="Chromosome 9"/>
</dbReference>
<evidence type="ECO:0000256" key="1">
    <source>
        <dbReference type="ARBA" id="ARBA00001913"/>
    </source>
</evidence>
<dbReference type="GO" id="GO:0046872">
    <property type="term" value="F:metal ion binding"/>
    <property type="evidence" value="ECO:0007669"/>
    <property type="project" value="UniProtKB-KW"/>
</dbReference>
<evidence type="ECO:0000259" key="12">
    <source>
        <dbReference type="SMART" id="SM00085"/>
    </source>
</evidence>
<dbReference type="FunFam" id="1.20.90.10:FF:000002">
    <property type="entry name" value="Phospholipase A2 group III"/>
    <property type="match status" value="1"/>
</dbReference>
<dbReference type="GO" id="GO:0005576">
    <property type="term" value="C:extracellular region"/>
    <property type="evidence" value="ECO:0007669"/>
    <property type="project" value="UniProtKB-SubCell"/>
</dbReference>
<dbReference type="Ensembl" id="ENSGWIT00000056555.1">
    <property type="protein sequence ID" value="ENSGWIP00000052402.1"/>
    <property type="gene ID" value="ENSGWIG00000025288.1"/>
</dbReference>
<organism evidence="13 14">
    <name type="scientific">Gouania willdenowi</name>
    <name type="common">Blunt-snouted clingfish</name>
    <name type="synonym">Lepadogaster willdenowi</name>
    <dbReference type="NCBI Taxonomy" id="441366"/>
    <lineage>
        <taxon>Eukaryota</taxon>
        <taxon>Metazoa</taxon>
        <taxon>Chordata</taxon>
        <taxon>Craniata</taxon>
        <taxon>Vertebrata</taxon>
        <taxon>Euteleostomi</taxon>
        <taxon>Actinopterygii</taxon>
        <taxon>Neopterygii</taxon>
        <taxon>Teleostei</taxon>
        <taxon>Neoteleostei</taxon>
        <taxon>Acanthomorphata</taxon>
        <taxon>Ovalentaria</taxon>
        <taxon>Blenniimorphae</taxon>
        <taxon>Blenniiformes</taxon>
        <taxon>Gobiesocoidei</taxon>
        <taxon>Gobiesocidae</taxon>
        <taxon>Gobiesocinae</taxon>
        <taxon>Gouania</taxon>
    </lineage>
</organism>
<gene>
    <name evidence="13" type="primary">LOC114469877</name>
</gene>
<dbReference type="InterPro" id="IPR016090">
    <property type="entry name" value="PLA2-like_dom"/>
</dbReference>
<evidence type="ECO:0000256" key="7">
    <source>
        <dbReference type="ARBA" id="ARBA00022837"/>
    </source>
</evidence>
<proteinExistence type="predicted"/>
<dbReference type="CDD" id="cd04704">
    <property type="entry name" value="PLA2_bee_venom_like"/>
    <property type="match status" value="1"/>
</dbReference>
<evidence type="ECO:0000256" key="6">
    <source>
        <dbReference type="ARBA" id="ARBA00022801"/>
    </source>
</evidence>
<evidence type="ECO:0000313" key="14">
    <source>
        <dbReference type="Proteomes" id="UP000694680"/>
    </source>
</evidence>
<accession>A0A8C5HY64</accession>
<dbReference type="SUPFAM" id="SSF48619">
    <property type="entry name" value="Phospholipase A2, PLA2"/>
    <property type="match status" value="1"/>
</dbReference>
<dbReference type="Pfam" id="PF05826">
    <property type="entry name" value="Phospholip_A2_2"/>
    <property type="match status" value="1"/>
</dbReference>
<evidence type="ECO:0000256" key="10">
    <source>
        <dbReference type="SAM" id="MobiDB-lite"/>
    </source>
</evidence>
<sequence length="407" mass="45897">MRRSCLLQLVLVISALVSVEPQDMNGPFSHHILCFTSSFADGQTRTTVLLEDSAGLRSLFFALWSEDIQLLSCRVNTDPLVTEDYHTFCNIHDTQSEGFTRKFNVRALVAPDAPCAHVSNSGTGGRSRRKRAWIFPGTLWCGSGSKAIGYEELGMFESADRCCREHDHCLHIIPAFTFNYGVFNSKFYTVSHCECDQRFRECLLSVNDSISSMVGYSFFNILQVPCFELKPRKRCTVMYWWGMCKTAKVAPYAIFKDSLPFNTSDVKSTSPDISHSSTPGIPQNDVTTVSPKRKAPEIKHTCVSRDPPRGDTFQGRLAKERRCKKHQLLLEEASSQMAPTSPTPTTTVALILNASKSHFLIYLDACKFTIPSLKKKHELQNLDSKTAYHCNCTKKCTGQLIMHFYFF</sequence>
<comment type="cofactor">
    <cofactor evidence="1">
        <name>Ca(2+)</name>
        <dbReference type="ChEBI" id="CHEBI:29108"/>
    </cofactor>
</comment>
<evidence type="ECO:0000256" key="9">
    <source>
        <dbReference type="ARBA" id="ARBA00023157"/>
    </source>
</evidence>
<evidence type="ECO:0000256" key="3">
    <source>
        <dbReference type="ARBA" id="ARBA00013278"/>
    </source>
</evidence>
<dbReference type="SMART" id="SM00085">
    <property type="entry name" value="PA2c"/>
    <property type="match status" value="1"/>
</dbReference>
<keyword evidence="8" id="KW-0443">Lipid metabolism</keyword>
<reference evidence="13" key="2">
    <citation type="submission" date="2025-08" db="UniProtKB">
        <authorList>
            <consortium name="Ensembl"/>
        </authorList>
    </citation>
    <scope>IDENTIFICATION</scope>
</reference>
<feature type="domain" description="Phospholipase A2-like central" evidence="12">
    <location>
        <begin position="124"/>
        <end position="245"/>
    </location>
</feature>
<keyword evidence="11" id="KW-0732">Signal</keyword>
<protein>
    <recommendedName>
        <fullName evidence="3">phospholipase A2</fullName>
        <ecNumber evidence="3">3.1.1.4</ecNumber>
    </recommendedName>
</protein>
<evidence type="ECO:0000256" key="5">
    <source>
        <dbReference type="ARBA" id="ARBA00022723"/>
    </source>
</evidence>
<keyword evidence="5" id="KW-0479">Metal-binding</keyword>
<reference evidence="13" key="1">
    <citation type="submission" date="2020-06" db="EMBL/GenBank/DDBJ databases">
        <authorList>
            <consortium name="Wellcome Sanger Institute Data Sharing"/>
        </authorList>
    </citation>
    <scope>NUCLEOTIDE SEQUENCE [LARGE SCALE GENOMIC DNA]</scope>
</reference>
<dbReference type="PANTHER" id="PTHR12253">
    <property type="entry name" value="RH14732P"/>
    <property type="match status" value="1"/>
</dbReference>
<dbReference type="PROSITE" id="PS00118">
    <property type="entry name" value="PA2_HIS"/>
    <property type="match status" value="1"/>
</dbReference>
<keyword evidence="9" id="KW-1015">Disulfide bond</keyword>
<dbReference type="EC" id="3.1.1.4" evidence="3"/>
<dbReference type="InterPro" id="IPR036444">
    <property type="entry name" value="PLipase_A2_dom_sf"/>
</dbReference>
<evidence type="ECO:0000256" key="8">
    <source>
        <dbReference type="ARBA" id="ARBA00023098"/>
    </source>
</evidence>
<dbReference type="GO" id="GO:0050482">
    <property type="term" value="P:arachidonate secretion"/>
    <property type="evidence" value="ECO:0007669"/>
    <property type="project" value="InterPro"/>
</dbReference>
<evidence type="ECO:0000313" key="13">
    <source>
        <dbReference type="Ensembl" id="ENSGWIP00000052402.1"/>
    </source>
</evidence>
<dbReference type="GO" id="GO:0006644">
    <property type="term" value="P:phospholipid metabolic process"/>
    <property type="evidence" value="ECO:0007669"/>
    <property type="project" value="InterPro"/>
</dbReference>